<proteinExistence type="predicted"/>
<protein>
    <submittedName>
        <fullName evidence="2">Uncharacterized protein</fullName>
    </submittedName>
</protein>
<name>A0AA35VQU0_LACSI</name>
<gene>
    <name evidence="2" type="ORF">LSALG_LOCUS6370</name>
</gene>
<evidence type="ECO:0000256" key="1">
    <source>
        <dbReference type="SAM" id="MobiDB-lite"/>
    </source>
</evidence>
<evidence type="ECO:0000313" key="3">
    <source>
        <dbReference type="Proteomes" id="UP001177003"/>
    </source>
</evidence>
<feature type="region of interest" description="Disordered" evidence="1">
    <location>
        <begin position="16"/>
        <end position="40"/>
    </location>
</feature>
<feature type="region of interest" description="Disordered" evidence="1">
    <location>
        <begin position="208"/>
        <end position="228"/>
    </location>
</feature>
<keyword evidence="3" id="KW-1185">Reference proteome</keyword>
<feature type="compositionally biased region" description="Basic residues" evidence="1">
    <location>
        <begin position="208"/>
        <end position="217"/>
    </location>
</feature>
<feature type="compositionally biased region" description="Acidic residues" evidence="1">
    <location>
        <begin position="21"/>
        <end position="35"/>
    </location>
</feature>
<dbReference type="EMBL" id="OX465086">
    <property type="protein sequence ID" value="CAI9265782.1"/>
    <property type="molecule type" value="Genomic_DNA"/>
</dbReference>
<reference evidence="2" key="1">
    <citation type="submission" date="2023-04" db="EMBL/GenBank/DDBJ databases">
        <authorList>
            <person name="Vijverberg K."/>
            <person name="Xiong W."/>
            <person name="Schranz E."/>
        </authorList>
    </citation>
    <scope>NUCLEOTIDE SEQUENCE</scope>
</reference>
<organism evidence="2 3">
    <name type="scientific">Lactuca saligna</name>
    <name type="common">Willowleaf lettuce</name>
    <dbReference type="NCBI Taxonomy" id="75948"/>
    <lineage>
        <taxon>Eukaryota</taxon>
        <taxon>Viridiplantae</taxon>
        <taxon>Streptophyta</taxon>
        <taxon>Embryophyta</taxon>
        <taxon>Tracheophyta</taxon>
        <taxon>Spermatophyta</taxon>
        <taxon>Magnoliopsida</taxon>
        <taxon>eudicotyledons</taxon>
        <taxon>Gunneridae</taxon>
        <taxon>Pentapetalae</taxon>
        <taxon>asterids</taxon>
        <taxon>campanulids</taxon>
        <taxon>Asterales</taxon>
        <taxon>Asteraceae</taxon>
        <taxon>Cichorioideae</taxon>
        <taxon>Cichorieae</taxon>
        <taxon>Lactucinae</taxon>
        <taxon>Lactuca</taxon>
    </lineage>
</organism>
<dbReference type="Proteomes" id="UP001177003">
    <property type="component" value="Chromosome 0"/>
</dbReference>
<accession>A0AA35VQU0</accession>
<sequence>MFSLVLSQLISTDTNTTTTTTDDDDGGDDNDDDDNTTTTTTTTTTKKCIIFNQRPYEYGCGIPSLLVNRLVISSGGVSSNHFCNNFFYLTHIWNRFLCWILTRNSNLPPICLTKIFNLSPPPIYLSIPNYPAFPSLCYLLFHETLHLLGAISNFDLRDLRPPLALHSSPPPTSIPETFHYRSQRPSTSAPFVTISGFPSSTIAHRGHPLTSHLRRARSSPSSAIVGDG</sequence>
<evidence type="ECO:0000313" key="2">
    <source>
        <dbReference type="EMBL" id="CAI9265782.1"/>
    </source>
</evidence>
<dbReference type="AlphaFoldDB" id="A0AA35VQU0"/>